<dbReference type="AlphaFoldDB" id="A0AAE3YH62"/>
<keyword evidence="5" id="KW-1185">Reference proteome</keyword>
<gene>
    <name evidence="4" type="ORF">J2S35_001069</name>
</gene>
<dbReference type="GO" id="GO:0004519">
    <property type="term" value="F:endonuclease activity"/>
    <property type="evidence" value="ECO:0007669"/>
    <property type="project" value="UniProtKB-KW"/>
</dbReference>
<name>A0AAE3YH62_9MICC</name>
<protein>
    <submittedName>
        <fullName evidence="4">Endonuclease/exonuclease/phosphatase family metal-dependent hydrolase</fullName>
    </submittedName>
</protein>
<sequence length="452" mass="47434">MSLSPRSRRIGASARLAAVGGAVALLAAAAAPAQAGVGQGPARGAAVGASHQSSAHPGTPGQGASHQSSPAHGPKTGRDSVRVATFNASLNRGAEGELQRDLSTPGNAQARAVADVIQSARPDIVLVNEFDYDSAHRSASLFRANYLNVGHGGHAPIDYPYMYTAPVNTGMPSGVDLDRSGSVGGPNDAKGFGLFPGQYGMVIYSKYPIDTAKVRTFKNLLWKDMPGAALPDDPATPEPGDWYSPAALNVLPLSSKSHWDVPVRVGGKTIHVLASHPTPPSFDGPEDRNGRRNHDEIRLWADYVSPSPRASSYIVDDAGRRGGLPANERFVILGDMNADPVDGDSYGKAIWQVLAHPRVTATSPMSLGGPEASRLQGGANATQKGDPRLDTADFGDNAPGNLRVDYVLPSKQLTPRGSGVFWPAQGQPGSELTGVYPFPTSDHRLVWVDLKG</sequence>
<keyword evidence="4" id="KW-0378">Hydrolase</keyword>
<keyword evidence="4" id="KW-0540">Nuclease</keyword>
<feature type="region of interest" description="Disordered" evidence="1">
    <location>
        <begin position="272"/>
        <end position="291"/>
    </location>
</feature>
<feature type="compositionally biased region" description="Low complexity" evidence="1">
    <location>
        <begin position="36"/>
        <end position="49"/>
    </location>
</feature>
<accession>A0AAE3YH62</accession>
<keyword evidence="4" id="KW-0255">Endonuclease</keyword>
<evidence type="ECO:0000256" key="1">
    <source>
        <dbReference type="SAM" id="MobiDB-lite"/>
    </source>
</evidence>
<dbReference type="InterPro" id="IPR005135">
    <property type="entry name" value="Endo/exonuclease/phosphatase"/>
</dbReference>
<keyword evidence="2" id="KW-0732">Signal</keyword>
<comment type="caution">
    <text evidence="4">The sequence shown here is derived from an EMBL/GenBank/DDBJ whole genome shotgun (WGS) entry which is preliminary data.</text>
</comment>
<evidence type="ECO:0000259" key="3">
    <source>
        <dbReference type="Pfam" id="PF03372"/>
    </source>
</evidence>
<feature type="domain" description="Endonuclease/exonuclease/phosphatase" evidence="3">
    <location>
        <begin position="85"/>
        <end position="443"/>
    </location>
</feature>
<organism evidence="4 5">
    <name type="scientific">Falsarthrobacter nasiphocae</name>
    <dbReference type="NCBI Taxonomy" id="189863"/>
    <lineage>
        <taxon>Bacteria</taxon>
        <taxon>Bacillati</taxon>
        <taxon>Actinomycetota</taxon>
        <taxon>Actinomycetes</taxon>
        <taxon>Micrococcales</taxon>
        <taxon>Micrococcaceae</taxon>
        <taxon>Falsarthrobacter</taxon>
    </lineage>
</organism>
<feature type="region of interest" description="Disordered" evidence="1">
    <location>
        <begin position="36"/>
        <end position="79"/>
    </location>
</feature>
<evidence type="ECO:0000313" key="4">
    <source>
        <dbReference type="EMBL" id="MDR6892129.1"/>
    </source>
</evidence>
<dbReference type="Gene3D" id="3.60.10.10">
    <property type="entry name" value="Endonuclease/exonuclease/phosphatase"/>
    <property type="match status" value="1"/>
</dbReference>
<proteinExistence type="predicted"/>
<dbReference type="GO" id="GO:0016787">
    <property type="term" value="F:hydrolase activity"/>
    <property type="evidence" value="ECO:0007669"/>
    <property type="project" value="UniProtKB-KW"/>
</dbReference>
<dbReference type="Proteomes" id="UP001247307">
    <property type="component" value="Unassembled WGS sequence"/>
</dbReference>
<dbReference type="SUPFAM" id="SSF56219">
    <property type="entry name" value="DNase I-like"/>
    <property type="match status" value="1"/>
</dbReference>
<evidence type="ECO:0000313" key="5">
    <source>
        <dbReference type="Proteomes" id="UP001247307"/>
    </source>
</evidence>
<feature type="region of interest" description="Disordered" evidence="1">
    <location>
        <begin position="362"/>
        <end position="390"/>
    </location>
</feature>
<evidence type="ECO:0000256" key="2">
    <source>
        <dbReference type="SAM" id="SignalP"/>
    </source>
</evidence>
<feature type="chain" id="PRO_5042016191" evidence="2">
    <location>
        <begin position="36"/>
        <end position="452"/>
    </location>
</feature>
<reference evidence="4" key="1">
    <citation type="submission" date="2023-07" db="EMBL/GenBank/DDBJ databases">
        <title>Sequencing the genomes of 1000 actinobacteria strains.</title>
        <authorList>
            <person name="Klenk H.-P."/>
        </authorList>
    </citation>
    <scope>NUCLEOTIDE SEQUENCE</scope>
    <source>
        <strain evidence="4">DSM 13988</strain>
    </source>
</reference>
<feature type="compositionally biased region" description="Polar residues" evidence="1">
    <location>
        <begin position="50"/>
        <end position="70"/>
    </location>
</feature>
<dbReference type="EMBL" id="JAVDUI010000001">
    <property type="protein sequence ID" value="MDR6892129.1"/>
    <property type="molecule type" value="Genomic_DNA"/>
</dbReference>
<dbReference type="InterPro" id="IPR036691">
    <property type="entry name" value="Endo/exonu/phosph_ase_sf"/>
</dbReference>
<feature type="signal peptide" evidence="2">
    <location>
        <begin position="1"/>
        <end position="35"/>
    </location>
</feature>
<dbReference type="RefSeq" id="WP_309850698.1">
    <property type="nucleotide sequence ID" value="NZ_BAAAIU010000005.1"/>
</dbReference>
<dbReference type="Pfam" id="PF03372">
    <property type="entry name" value="Exo_endo_phos"/>
    <property type="match status" value="1"/>
</dbReference>